<keyword evidence="3" id="KW-1185">Reference proteome</keyword>
<evidence type="ECO:0000313" key="2">
    <source>
        <dbReference type="EMBL" id="KAL0490832.1"/>
    </source>
</evidence>
<organism evidence="2 3">
    <name type="scientific">Acrasis kona</name>
    <dbReference type="NCBI Taxonomy" id="1008807"/>
    <lineage>
        <taxon>Eukaryota</taxon>
        <taxon>Discoba</taxon>
        <taxon>Heterolobosea</taxon>
        <taxon>Tetramitia</taxon>
        <taxon>Eutetramitia</taxon>
        <taxon>Acrasidae</taxon>
        <taxon>Acrasis</taxon>
    </lineage>
</organism>
<sequence>MIQSTQYTNDKTIGRQWEYEVKEASAIKEVIVDIKARNDRYHNHVPLELYATRMYQVHINLVGLEKNEDVWSFLNVYVQILDSETLTDLTESKGIISGKIVETVPQSDHLTLKVNFATTSYRFQRQQFRLRISVYKRVTPINTTSQQIIHQNNIEETKVSFVVNHNGFNPYTQLLAILVSPPFFIYSKKSHKKRRTSVQQELNSTSSNERFESEESQEPISGKEESNEGGLDF</sequence>
<evidence type="ECO:0000256" key="1">
    <source>
        <dbReference type="SAM" id="MobiDB-lite"/>
    </source>
</evidence>
<dbReference type="EMBL" id="JAOPGA020001721">
    <property type="protein sequence ID" value="KAL0490832.1"/>
    <property type="molecule type" value="Genomic_DNA"/>
</dbReference>
<feature type="compositionally biased region" description="Polar residues" evidence="1">
    <location>
        <begin position="197"/>
        <end position="208"/>
    </location>
</feature>
<reference evidence="2 3" key="1">
    <citation type="submission" date="2024-03" db="EMBL/GenBank/DDBJ databases">
        <title>The Acrasis kona genome and developmental transcriptomes reveal deep origins of eukaryotic multicellular pathways.</title>
        <authorList>
            <person name="Sheikh S."/>
            <person name="Fu C.-J."/>
            <person name="Brown M.W."/>
            <person name="Baldauf S.L."/>
        </authorList>
    </citation>
    <scope>NUCLEOTIDE SEQUENCE [LARGE SCALE GENOMIC DNA]</scope>
    <source>
        <strain evidence="2 3">ATCC MYA-3509</strain>
    </source>
</reference>
<gene>
    <name evidence="2" type="ORF">AKO1_009610</name>
</gene>
<dbReference type="AlphaFoldDB" id="A0AAW2ZLT8"/>
<protein>
    <submittedName>
        <fullName evidence="2">Uncharacterized protein</fullName>
    </submittedName>
</protein>
<feature type="region of interest" description="Disordered" evidence="1">
    <location>
        <begin position="192"/>
        <end position="233"/>
    </location>
</feature>
<evidence type="ECO:0000313" key="3">
    <source>
        <dbReference type="Proteomes" id="UP001431209"/>
    </source>
</evidence>
<dbReference type="Proteomes" id="UP001431209">
    <property type="component" value="Unassembled WGS sequence"/>
</dbReference>
<proteinExistence type="predicted"/>
<accession>A0AAW2ZLT8</accession>
<comment type="caution">
    <text evidence="2">The sequence shown here is derived from an EMBL/GenBank/DDBJ whole genome shotgun (WGS) entry which is preliminary data.</text>
</comment>
<name>A0AAW2ZLT8_9EUKA</name>